<accession>A0A9E4K6H1</accession>
<dbReference type="AlphaFoldDB" id="A0A9E4K6H1"/>
<dbReference type="InterPro" id="IPR029052">
    <property type="entry name" value="Metallo-depent_PP-like"/>
</dbReference>
<reference evidence="2" key="1">
    <citation type="journal article" date="2021" name="Proc. Natl. Acad. Sci. U.S.A.">
        <title>Global biogeography of chemosynthetic symbionts reveals both localized and globally distributed symbiont groups. .</title>
        <authorList>
            <person name="Osvatic J.T."/>
            <person name="Wilkins L.G.E."/>
            <person name="Leibrecht L."/>
            <person name="Leray M."/>
            <person name="Zauner S."/>
            <person name="Polzin J."/>
            <person name="Camacho Y."/>
            <person name="Gros O."/>
            <person name="van Gils J.A."/>
            <person name="Eisen J.A."/>
            <person name="Petersen J.M."/>
            <person name="Yuen B."/>
        </authorList>
    </citation>
    <scope>NUCLEOTIDE SEQUENCE</scope>
    <source>
        <strain evidence="2">MAGL173</strain>
    </source>
</reference>
<protein>
    <submittedName>
        <fullName evidence="2">Metallophosphoesterase</fullName>
    </submittedName>
</protein>
<proteinExistence type="predicted"/>
<sequence length="484" mass="54502">MAMQTSKPKKSFLKQIRESLEDLEACQDVDLKESYRLPEKKKVRVSIKQYPIQLSLRPDGRALHLYPENPLNANHHDDDPASYILFDPEQFYDGISGFLRLEGGDKITIGPKEADHLAQLGIDPPSERLLSITNRDGQLVFKNHSGKVGSCISPLTSGKKINRINKWRYDKLKRIRAIFGGPIELLPQKEALALIKSVNERNTKEAYRAKDKKGRLGGVLALPKKLNPILVGDLHAKPDNLLSLLTQNSFLESLEDGSASLIILGDAVHREDKGHYEEMESSLLIMDLIFKIKLRFPDQVFYICGNHDSFSNEIGKAGIPQGLLWKKAIIKTRGKEYFKEMENFYGQLPLVAYSKHFIACHAAPPVSEIDIDDLVNGIGNNKLHTELTSNRLRAPHRPGGYAKGDIKRLRKCLDVSPDTPVVVGHTPLSLDQSLWERVGDIENHYIVYGSHDDWISTLTMVAGRLRPLLYMVEPLTPLINSLKD</sequence>
<evidence type="ECO:0000259" key="1">
    <source>
        <dbReference type="Pfam" id="PF00149"/>
    </source>
</evidence>
<dbReference type="SUPFAM" id="SSF56300">
    <property type="entry name" value="Metallo-dependent phosphatases"/>
    <property type="match status" value="1"/>
</dbReference>
<dbReference type="InterPro" id="IPR004843">
    <property type="entry name" value="Calcineurin-like_PHP"/>
</dbReference>
<dbReference type="Proteomes" id="UP000886687">
    <property type="component" value="Unassembled WGS sequence"/>
</dbReference>
<evidence type="ECO:0000313" key="2">
    <source>
        <dbReference type="EMBL" id="MCG7940192.1"/>
    </source>
</evidence>
<name>A0A9E4K6H1_9GAMM</name>
<gene>
    <name evidence="2" type="ORF">JAZ04_15245</name>
</gene>
<comment type="caution">
    <text evidence="2">The sequence shown here is derived from an EMBL/GenBank/DDBJ whole genome shotgun (WGS) entry which is preliminary data.</text>
</comment>
<feature type="domain" description="Calcineurin-like phosphoesterase" evidence="1">
    <location>
        <begin position="230"/>
        <end position="429"/>
    </location>
</feature>
<organism evidence="2 3">
    <name type="scientific">Candidatus Thiodiazotropha lotti</name>
    <dbReference type="NCBI Taxonomy" id="2792787"/>
    <lineage>
        <taxon>Bacteria</taxon>
        <taxon>Pseudomonadati</taxon>
        <taxon>Pseudomonadota</taxon>
        <taxon>Gammaproteobacteria</taxon>
        <taxon>Chromatiales</taxon>
        <taxon>Sedimenticolaceae</taxon>
        <taxon>Candidatus Thiodiazotropha</taxon>
    </lineage>
</organism>
<dbReference type="Pfam" id="PF00149">
    <property type="entry name" value="Metallophos"/>
    <property type="match status" value="1"/>
</dbReference>
<dbReference type="Gene3D" id="3.60.21.10">
    <property type="match status" value="1"/>
</dbReference>
<dbReference type="EMBL" id="JAEPDI010000012">
    <property type="protein sequence ID" value="MCG7940192.1"/>
    <property type="molecule type" value="Genomic_DNA"/>
</dbReference>
<evidence type="ECO:0000313" key="3">
    <source>
        <dbReference type="Proteomes" id="UP000886687"/>
    </source>
</evidence>